<evidence type="ECO:0000256" key="2">
    <source>
        <dbReference type="PROSITE-ProRule" id="PRU00169"/>
    </source>
</evidence>
<gene>
    <name evidence="4" type="ORF">RGCCGE502_16405</name>
</gene>
<feature type="domain" description="Response regulatory" evidence="3">
    <location>
        <begin position="1"/>
        <end position="91"/>
    </location>
</feature>
<dbReference type="HOGENOM" id="CLU_000445_69_8_5"/>
<comment type="caution">
    <text evidence="4">The sequence shown here is derived from an EMBL/GenBank/DDBJ whole genome shotgun (WGS) entry which is preliminary data.</text>
</comment>
<protein>
    <submittedName>
        <fullName evidence="4">Response regulator receiver protein</fullName>
    </submittedName>
</protein>
<feature type="modified residue" description="4-aspartylphosphate" evidence="2">
    <location>
        <position position="24"/>
    </location>
</feature>
<dbReference type="Proteomes" id="UP000014411">
    <property type="component" value="Unassembled WGS sequence"/>
</dbReference>
<dbReference type="EMBL" id="AEYE02000016">
    <property type="protein sequence ID" value="EPE97167.1"/>
    <property type="molecule type" value="Genomic_DNA"/>
</dbReference>
<organism evidence="4 5">
    <name type="scientific">Rhizobium grahamii CCGE 502</name>
    <dbReference type="NCBI Taxonomy" id="990285"/>
    <lineage>
        <taxon>Bacteria</taxon>
        <taxon>Pseudomonadati</taxon>
        <taxon>Pseudomonadota</taxon>
        <taxon>Alphaproteobacteria</taxon>
        <taxon>Hyphomicrobiales</taxon>
        <taxon>Rhizobiaceae</taxon>
        <taxon>Rhizobium/Agrobacterium group</taxon>
        <taxon>Rhizobium</taxon>
    </lineage>
</organism>
<dbReference type="InterPro" id="IPR011006">
    <property type="entry name" value="CheY-like_superfamily"/>
</dbReference>
<dbReference type="InterPro" id="IPR050595">
    <property type="entry name" value="Bact_response_regulator"/>
</dbReference>
<dbReference type="InterPro" id="IPR001789">
    <property type="entry name" value="Sig_transdc_resp-reg_receiver"/>
</dbReference>
<dbReference type="GO" id="GO:0000160">
    <property type="term" value="P:phosphorelay signal transduction system"/>
    <property type="evidence" value="ECO:0007669"/>
    <property type="project" value="InterPro"/>
</dbReference>
<name>S3HED3_9HYPH</name>
<accession>S3HED3</accession>
<keyword evidence="5" id="KW-1185">Reference proteome</keyword>
<evidence type="ECO:0000259" key="3">
    <source>
        <dbReference type="PROSITE" id="PS50110"/>
    </source>
</evidence>
<dbReference type="STRING" id="990285.RGCCGE502_16405"/>
<dbReference type="PANTHER" id="PTHR44591:SF21">
    <property type="entry name" value="TWO-COMPONENT RESPONSE REGULATOR"/>
    <property type="match status" value="1"/>
</dbReference>
<keyword evidence="1 2" id="KW-0597">Phosphoprotein</keyword>
<dbReference type="PANTHER" id="PTHR44591">
    <property type="entry name" value="STRESS RESPONSE REGULATOR PROTEIN 1"/>
    <property type="match status" value="1"/>
</dbReference>
<dbReference type="SUPFAM" id="SSF52172">
    <property type="entry name" value="CheY-like"/>
    <property type="match status" value="1"/>
</dbReference>
<dbReference type="PROSITE" id="PS50110">
    <property type="entry name" value="RESPONSE_REGULATORY"/>
    <property type="match status" value="1"/>
</dbReference>
<dbReference type="eggNOG" id="COG4566">
    <property type="taxonomic scope" value="Bacteria"/>
</dbReference>
<evidence type="ECO:0000313" key="5">
    <source>
        <dbReference type="Proteomes" id="UP000014411"/>
    </source>
</evidence>
<proteinExistence type="predicted"/>
<reference evidence="4 5" key="1">
    <citation type="journal article" date="2012" name="J. Bacteriol.">
        <title>Genome sequence of Rhizobium grahamii CCGE502, a broad-host-range symbiont with low nodulation competitiveness in Phaseolus vulgaris.</title>
        <authorList>
            <person name="Althabegoiti M.J."/>
            <person name="Lozano L."/>
            <person name="Torres-Tejerizo G."/>
            <person name="Ormeno-Orrillo E."/>
            <person name="Rogel M.A."/>
            <person name="Gonzalez V."/>
            <person name="Martinez-Romero E."/>
        </authorList>
    </citation>
    <scope>NUCLEOTIDE SEQUENCE [LARGE SCALE GENOMIC DNA]</scope>
    <source>
        <strain evidence="4 5">CCGE 502</strain>
    </source>
</reference>
<dbReference type="Gene3D" id="3.40.50.2300">
    <property type="match status" value="1"/>
</dbReference>
<evidence type="ECO:0000313" key="4">
    <source>
        <dbReference type="EMBL" id="EPE97167.1"/>
    </source>
</evidence>
<sequence>MEYASAEAFLDRDRNVTVECILLDIDLGGGMSGLDLQCKLVASDGPRIPVIFVTALEDKRFKNSAVRAGCIAYLQKPFAGSVLIAAINRALGP</sequence>
<dbReference type="AlphaFoldDB" id="S3HED3"/>
<evidence type="ECO:0000256" key="1">
    <source>
        <dbReference type="ARBA" id="ARBA00022553"/>
    </source>
</evidence>
<dbReference type="Pfam" id="PF00072">
    <property type="entry name" value="Response_reg"/>
    <property type="match status" value="1"/>
</dbReference>